<keyword evidence="1" id="KW-0378">Hydrolase</keyword>
<dbReference type="AlphaFoldDB" id="A0A2T0KFJ2"/>
<dbReference type="InterPro" id="IPR036457">
    <property type="entry name" value="PPM-type-like_dom_sf"/>
</dbReference>
<evidence type="ECO:0000256" key="2">
    <source>
        <dbReference type="SAM" id="MobiDB-lite"/>
    </source>
</evidence>
<dbReference type="PANTHER" id="PTHR43156:SF2">
    <property type="entry name" value="STAGE II SPORULATION PROTEIN E"/>
    <property type="match status" value="1"/>
</dbReference>
<keyword evidence="5" id="KW-1185">Reference proteome</keyword>
<sequence length="418" mass="45228">MGGMEALRQLLRQSHHARPDDLPQMAARAAGLLGVGDMILYLTDHQQRLLLPLLAGDAPAREPFPVDGTLAGRAFSTVEACSSDGEPDGRRLWLPLVDGAERLGVLEVVLPDEAVDAVVADCETVASLLAELVTTRSQYSDTVERLRRREAMHLAAEMLRAQLPPLTFSTGHLTISGLLEPCYDVGGDAFDYAVNGDVAHLALFDAVGHGSAGGMRAVILASMALAGYRNARRAGLDLIATYDHIDRAVREHDRRGLITAVLAELDQRTGVLRMISAGHPSGIVIRHGKPVRVLPTPTALPVSLGDSRRPVVVEESLEPGDLLLLYTDGVIEARSAHGDQFGIDRLIDFTVKAVADRLPLPETTRRLVHAILDYQHDQLQDDATVLLAHWNSPAPSRSDTELMESDARAPFEPRPDSA</sequence>
<dbReference type="InterPro" id="IPR052016">
    <property type="entry name" value="Bact_Sigma-Reg"/>
</dbReference>
<protein>
    <submittedName>
        <fullName evidence="4">Serine phosphatase RsbU (Regulator of sigma subunit)</fullName>
    </submittedName>
</protein>
<dbReference type="Pfam" id="PF07228">
    <property type="entry name" value="SpoIIE"/>
    <property type="match status" value="1"/>
</dbReference>
<dbReference type="SMART" id="SM00331">
    <property type="entry name" value="PP2C_SIG"/>
    <property type="match status" value="1"/>
</dbReference>
<name>A0A2T0KFJ2_9ACTN</name>
<evidence type="ECO:0000313" key="4">
    <source>
        <dbReference type="EMBL" id="PRX22121.1"/>
    </source>
</evidence>
<dbReference type="InterPro" id="IPR001932">
    <property type="entry name" value="PPM-type_phosphatase-like_dom"/>
</dbReference>
<evidence type="ECO:0000256" key="1">
    <source>
        <dbReference type="ARBA" id="ARBA00022801"/>
    </source>
</evidence>
<feature type="compositionally biased region" description="Basic and acidic residues" evidence="2">
    <location>
        <begin position="405"/>
        <end position="418"/>
    </location>
</feature>
<gene>
    <name evidence="4" type="ORF">CLV67_105298</name>
</gene>
<dbReference type="PROSITE" id="PS51746">
    <property type="entry name" value="PPM_2"/>
    <property type="match status" value="1"/>
</dbReference>
<dbReference type="OrthoDB" id="3280057at2"/>
<feature type="region of interest" description="Disordered" evidence="2">
    <location>
        <begin position="394"/>
        <end position="418"/>
    </location>
</feature>
<feature type="domain" description="PPM-type phosphatase" evidence="3">
    <location>
        <begin position="169"/>
        <end position="390"/>
    </location>
</feature>
<dbReference type="PANTHER" id="PTHR43156">
    <property type="entry name" value="STAGE II SPORULATION PROTEIN E-RELATED"/>
    <property type="match status" value="1"/>
</dbReference>
<reference evidence="4 5" key="1">
    <citation type="submission" date="2018-03" db="EMBL/GenBank/DDBJ databases">
        <title>Genomic Encyclopedia of Archaeal and Bacterial Type Strains, Phase II (KMG-II): from individual species to whole genera.</title>
        <authorList>
            <person name="Goeker M."/>
        </authorList>
    </citation>
    <scope>NUCLEOTIDE SEQUENCE [LARGE SCALE GENOMIC DNA]</scope>
    <source>
        <strain evidence="4 5">DSM 43146</strain>
    </source>
</reference>
<evidence type="ECO:0000259" key="3">
    <source>
        <dbReference type="PROSITE" id="PS51746"/>
    </source>
</evidence>
<dbReference type="Proteomes" id="UP000239415">
    <property type="component" value="Unassembled WGS sequence"/>
</dbReference>
<dbReference type="SUPFAM" id="SSF81606">
    <property type="entry name" value="PP2C-like"/>
    <property type="match status" value="1"/>
</dbReference>
<dbReference type="Gene3D" id="3.60.40.10">
    <property type="entry name" value="PPM-type phosphatase domain"/>
    <property type="match status" value="1"/>
</dbReference>
<organism evidence="4 5">
    <name type="scientific">Actinoplanes italicus</name>
    <dbReference type="NCBI Taxonomy" id="113567"/>
    <lineage>
        <taxon>Bacteria</taxon>
        <taxon>Bacillati</taxon>
        <taxon>Actinomycetota</taxon>
        <taxon>Actinomycetes</taxon>
        <taxon>Micromonosporales</taxon>
        <taxon>Micromonosporaceae</taxon>
        <taxon>Actinoplanes</taxon>
    </lineage>
</organism>
<dbReference type="GO" id="GO:0016791">
    <property type="term" value="F:phosphatase activity"/>
    <property type="evidence" value="ECO:0007669"/>
    <property type="project" value="TreeGrafter"/>
</dbReference>
<evidence type="ECO:0000313" key="5">
    <source>
        <dbReference type="Proteomes" id="UP000239415"/>
    </source>
</evidence>
<dbReference type="EMBL" id="PVMZ01000005">
    <property type="protein sequence ID" value="PRX22121.1"/>
    <property type="molecule type" value="Genomic_DNA"/>
</dbReference>
<comment type="caution">
    <text evidence="4">The sequence shown here is derived from an EMBL/GenBank/DDBJ whole genome shotgun (WGS) entry which is preliminary data.</text>
</comment>
<accession>A0A2T0KFJ2</accession>
<proteinExistence type="predicted"/>